<dbReference type="Pfam" id="PF13460">
    <property type="entry name" value="NAD_binding_10"/>
    <property type="match status" value="1"/>
</dbReference>
<dbReference type="PANTHER" id="PTHR15020">
    <property type="entry name" value="FLAVIN REDUCTASE-RELATED"/>
    <property type="match status" value="1"/>
</dbReference>
<sequence>MRVFVAGASGRVGQEVVTRLAARGHEVVAASRSAESRQWPAGVVARNLDFHADVGTLTDLVRGSDAVVFTAGSRGKDLLQTDAFGAVKLMRAAAAADARRFIMLSSIFSLQPEKWEHEESLKSITNYNIAKFFADEWLTRLSGLEWTLVRPSVLKDEPGTGRIELNPEHDGSIPIPDVAEVLVGVLDTPRTVGRIIDMRRGSEPIAEALARA</sequence>
<evidence type="ECO:0000259" key="1">
    <source>
        <dbReference type="Pfam" id="PF13460"/>
    </source>
</evidence>
<protein>
    <submittedName>
        <fullName evidence="2">NAD(P)-binding domain</fullName>
    </submittedName>
</protein>
<feature type="domain" description="NAD(P)-binding" evidence="1">
    <location>
        <begin position="7"/>
        <end position="189"/>
    </location>
</feature>
<dbReference type="AlphaFoldDB" id="A0A375I6K3"/>
<dbReference type="Gene3D" id="3.40.50.720">
    <property type="entry name" value="NAD(P)-binding Rossmann-like Domain"/>
    <property type="match status" value="1"/>
</dbReference>
<keyword evidence="3" id="KW-1185">Reference proteome</keyword>
<dbReference type="EMBL" id="OMOH01000007">
    <property type="protein sequence ID" value="SPF68881.1"/>
    <property type="molecule type" value="Genomic_DNA"/>
</dbReference>
<dbReference type="SUPFAM" id="SSF51735">
    <property type="entry name" value="NAD(P)-binding Rossmann-fold domains"/>
    <property type="match status" value="1"/>
</dbReference>
<dbReference type="OrthoDB" id="4248066at2"/>
<name>A0A375I6K3_9ACTN</name>
<proteinExistence type="predicted"/>
<dbReference type="InterPro" id="IPR016040">
    <property type="entry name" value="NAD(P)-bd_dom"/>
</dbReference>
<evidence type="ECO:0000313" key="3">
    <source>
        <dbReference type="Proteomes" id="UP000265962"/>
    </source>
</evidence>
<reference evidence="3" key="1">
    <citation type="submission" date="2018-02" db="EMBL/GenBank/DDBJ databases">
        <authorList>
            <person name="Hornung B."/>
        </authorList>
    </citation>
    <scope>NUCLEOTIDE SEQUENCE [LARGE SCALE GENOMIC DNA]</scope>
</reference>
<evidence type="ECO:0000313" key="2">
    <source>
        <dbReference type="EMBL" id="SPF68881.1"/>
    </source>
</evidence>
<dbReference type="Proteomes" id="UP000265962">
    <property type="component" value="Unassembled WGS sequence"/>
</dbReference>
<dbReference type="PANTHER" id="PTHR15020:SF50">
    <property type="entry name" value="UPF0659 PROTEIN YMR090W"/>
    <property type="match status" value="1"/>
</dbReference>
<dbReference type="RefSeq" id="WP_119716019.1">
    <property type="nucleotide sequence ID" value="NZ_OMOH01000007.1"/>
</dbReference>
<gene>
    <name evidence="2" type="ORF">PROPJV5_1856</name>
</gene>
<dbReference type="InterPro" id="IPR036291">
    <property type="entry name" value="NAD(P)-bd_dom_sf"/>
</dbReference>
<organism evidence="2 3">
    <name type="scientific">Propionibacterium ruminifibrarum</name>
    <dbReference type="NCBI Taxonomy" id="1962131"/>
    <lineage>
        <taxon>Bacteria</taxon>
        <taxon>Bacillati</taxon>
        <taxon>Actinomycetota</taxon>
        <taxon>Actinomycetes</taxon>
        <taxon>Propionibacteriales</taxon>
        <taxon>Propionibacteriaceae</taxon>
        <taxon>Propionibacterium</taxon>
    </lineage>
</organism>
<accession>A0A375I6K3</accession>